<name>A0A183DDZ2_9BILA</name>
<dbReference type="Pfam" id="PF00201">
    <property type="entry name" value="UDPGT"/>
    <property type="match status" value="1"/>
</dbReference>
<accession>A0A183DDZ2</accession>
<dbReference type="WBParaSite" id="GPUH_0000694201-mRNA-1">
    <property type="protein sequence ID" value="GPUH_0000694201-mRNA-1"/>
    <property type="gene ID" value="GPUH_0000694201"/>
</dbReference>
<evidence type="ECO:0000313" key="8">
    <source>
        <dbReference type="Proteomes" id="UP000271098"/>
    </source>
</evidence>
<dbReference type="InterPro" id="IPR002213">
    <property type="entry name" value="UDP_glucos_trans"/>
</dbReference>
<reference evidence="7 8" key="2">
    <citation type="submission" date="2018-11" db="EMBL/GenBank/DDBJ databases">
        <authorList>
            <consortium name="Pathogen Informatics"/>
        </authorList>
    </citation>
    <scope>NUCLEOTIDE SEQUENCE [LARGE SCALE GENOMIC DNA]</scope>
</reference>
<evidence type="ECO:0000313" key="7">
    <source>
        <dbReference type="EMBL" id="VDK56617.1"/>
    </source>
</evidence>
<dbReference type="PANTHER" id="PTHR48043">
    <property type="entry name" value="EG:EG0003.4 PROTEIN-RELATED"/>
    <property type="match status" value="1"/>
</dbReference>
<dbReference type="Gene3D" id="3.40.50.2000">
    <property type="entry name" value="Glycogen Phosphorylase B"/>
    <property type="match status" value="1"/>
</dbReference>
<dbReference type="EMBL" id="UYRT01017123">
    <property type="protein sequence ID" value="VDK56617.1"/>
    <property type="molecule type" value="Genomic_DNA"/>
</dbReference>
<dbReference type="PANTHER" id="PTHR48043:SF145">
    <property type="entry name" value="FI06409P-RELATED"/>
    <property type="match status" value="1"/>
</dbReference>
<comment type="similarity">
    <text evidence="1">Belongs to the UDP-glycosyltransferase family.</text>
</comment>
<evidence type="ECO:0000256" key="1">
    <source>
        <dbReference type="ARBA" id="ARBA00009995"/>
    </source>
</evidence>
<keyword evidence="6" id="KW-0812">Transmembrane</keyword>
<dbReference type="AlphaFoldDB" id="A0A183DDZ2"/>
<evidence type="ECO:0000256" key="4">
    <source>
        <dbReference type="ARBA" id="ARBA00022679"/>
    </source>
</evidence>
<organism evidence="9">
    <name type="scientific">Gongylonema pulchrum</name>
    <dbReference type="NCBI Taxonomy" id="637853"/>
    <lineage>
        <taxon>Eukaryota</taxon>
        <taxon>Metazoa</taxon>
        <taxon>Ecdysozoa</taxon>
        <taxon>Nematoda</taxon>
        <taxon>Chromadorea</taxon>
        <taxon>Rhabditida</taxon>
        <taxon>Spirurina</taxon>
        <taxon>Spiruromorpha</taxon>
        <taxon>Spiruroidea</taxon>
        <taxon>Gongylonematidae</taxon>
        <taxon>Gongylonema</taxon>
    </lineage>
</organism>
<keyword evidence="6" id="KW-0472">Membrane</keyword>
<protein>
    <recommendedName>
        <fullName evidence="2">glucuronosyltransferase</fullName>
        <ecNumber evidence="2">2.4.1.17</ecNumber>
    </recommendedName>
</protein>
<keyword evidence="8" id="KW-1185">Reference proteome</keyword>
<dbReference type="OrthoDB" id="5835829at2759"/>
<keyword evidence="4" id="KW-0808">Transferase</keyword>
<evidence type="ECO:0000256" key="6">
    <source>
        <dbReference type="SAM" id="Phobius"/>
    </source>
</evidence>
<dbReference type="GO" id="GO:0015020">
    <property type="term" value="F:glucuronosyltransferase activity"/>
    <property type="evidence" value="ECO:0007669"/>
    <property type="project" value="UniProtKB-EC"/>
</dbReference>
<reference evidence="9" key="1">
    <citation type="submission" date="2016-06" db="UniProtKB">
        <authorList>
            <consortium name="WormBaseParasite"/>
        </authorList>
    </citation>
    <scope>IDENTIFICATION</scope>
</reference>
<dbReference type="SUPFAM" id="SSF53756">
    <property type="entry name" value="UDP-Glycosyltransferase/glycogen phosphorylase"/>
    <property type="match status" value="1"/>
</dbReference>
<dbReference type="EC" id="2.4.1.17" evidence="2"/>
<proteinExistence type="inferred from homology"/>
<evidence type="ECO:0000256" key="2">
    <source>
        <dbReference type="ARBA" id="ARBA00012544"/>
    </source>
</evidence>
<evidence type="ECO:0000313" key="9">
    <source>
        <dbReference type="WBParaSite" id="GPUH_0000694201-mRNA-1"/>
    </source>
</evidence>
<keyword evidence="3" id="KW-0328">Glycosyltransferase</keyword>
<evidence type="ECO:0000256" key="5">
    <source>
        <dbReference type="ARBA" id="ARBA00047475"/>
    </source>
</evidence>
<feature type="transmembrane region" description="Helical" evidence="6">
    <location>
        <begin position="113"/>
        <end position="136"/>
    </location>
</feature>
<sequence length="152" mass="17476">MEAVHQGVPLLCVPLFGDQKHNARKAVKRNIAVCVDKSDLSPETLKNALGKVLRNTLYRKSSERLSEMIRHKSFSSRERLLRHVDFALKFGPIDSFDIAANNLSFVQYYLLDIIIPLLLLIALIGILLLRFLTYVTRRVLQQSKIKFNWKIA</sequence>
<comment type="catalytic activity">
    <reaction evidence="5">
        <text>glucuronate acceptor + UDP-alpha-D-glucuronate = acceptor beta-D-glucuronoside + UDP + H(+)</text>
        <dbReference type="Rhea" id="RHEA:21032"/>
        <dbReference type="ChEBI" id="CHEBI:15378"/>
        <dbReference type="ChEBI" id="CHEBI:58052"/>
        <dbReference type="ChEBI" id="CHEBI:58223"/>
        <dbReference type="ChEBI" id="CHEBI:132367"/>
        <dbReference type="ChEBI" id="CHEBI:132368"/>
        <dbReference type="EC" id="2.4.1.17"/>
    </reaction>
</comment>
<dbReference type="InterPro" id="IPR050271">
    <property type="entry name" value="UDP-glycosyltransferase"/>
</dbReference>
<gene>
    <name evidence="7" type="ORF">GPUH_LOCUS6933</name>
</gene>
<evidence type="ECO:0000256" key="3">
    <source>
        <dbReference type="ARBA" id="ARBA00022676"/>
    </source>
</evidence>
<dbReference type="Proteomes" id="UP000271098">
    <property type="component" value="Unassembled WGS sequence"/>
</dbReference>
<keyword evidence="6" id="KW-1133">Transmembrane helix</keyword>